<reference evidence="2" key="1">
    <citation type="journal article" date="2015" name="Nature">
        <title>Complex archaea that bridge the gap between prokaryotes and eukaryotes.</title>
        <authorList>
            <person name="Spang A."/>
            <person name="Saw J.H."/>
            <person name="Jorgensen S.L."/>
            <person name="Zaremba-Niedzwiedzka K."/>
            <person name="Martijn J."/>
            <person name="Lind A.E."/>
            <person name="van Eijk R."/>
            <person name="Schleper C."/>
            <person name="Guy L."/>
            <person name="Ettema T.J."/>
        </authorList>
    </citation>
    <scope>NUCLEOTIDE SEQUENCE</scope>
</reference>
<sequence length="120" mass="13087">MSINLSTHPAFDVVQNTPVTAKPPSLAAPGTVLDVAQDAAQDAAQDDGQLRETFDAFVGQTFFAQMLKAMRKTVGKSAYFHGGRAEEIFQQQLDQVLGEKLAKASGDKLSRPMFELFRLN</sequence>
<dbReference type="EMBL" id="LAZR01049556">
    <property type="protein sequence ID" value="KKK89379.1"/>
    <property type="molecule type" value="Genomic_DNA"/>
</dbReference>
<proteinExistence type="predicted"/>
<accession>A0A0F9BFI1</accession>
<evidence type="ECO:0000259" key="1">
    <source>
        <dbReference type="Pfam" id="PF10135"/>
    </source>
</evidence>
<gene>
    <name evidence="2" type="ORF">LCGC14_2733690</name>
</gene>
<evidence type="ECO:0000313" key="2">
    <source>
        <dbReference type="EMBL" id="KKK89379.1"/>
    </source>
</evidence>
<feature type="non-terminal residue" evidence="2">
    <location>
        <position position="120"/>
    </location>
</feature>
<protein>
    <recommendedName>
        <fullName evidence="1">Flagellar protein FlgJ N-terminal domain-containing protein</fullName>
    </recommendedName>
</protein>
<dbReference type="Pfam" id="PF10135">
    <property type="entry name" value="Rod-binding"/>
    <property type="match status" value="1"/>
</dbReference>
<organism evidence="2">
    <name type="scientific">marine sediment metagenome</name>
    <dbReference type="NCBI Taxonomy" id="412755"/>
    <lineage>
        <taxon>unclassified sequences</taxon>
        <taxon>metagenomes</taxon>
        <taxon>ecological metagenomes</taxon>
    </lineage>
</organism>
<dbReference type="InterPro" id="IPR019301">
    <property type="entry name" value="Flagellar_prot_FlgJ_N"/>
</dbReference>
<dbReference type="AlphaFoldDB" id="A0A0F9BFI1"/>
<feature type="domain" description="Flagellar protein FlgJ N-terminal" evidence="1">
    <location>
        <begin position="68"/>
        <end position="106"/>
    </location>
</feature>
<name>A0A0F9BFI1_9ZZZZ</name>
<comment type="caution">
    <text evidence="2">The sequence shown here is derived from an EMBL/GenBank/DDBJ whole genome shotgun (WGS) entry which is preliminary data.</text>
</comment>